<comment type="catalytic activity">
    <reaction evidence="12 13">
        <text>(S)-dihydroorotate + a quinone = orotate + a quinol</text>
        <dbReference type="Rhea" id="RHEA:30187"/>
        <dbReference type="ChEBI" id="CHEBI:24646"/>
        <dbReference type="ChEBI" id="CHEBI:30839"/>
        <dbReference type="ChEBI" id="CHEBI:30864"/>
        <dbReference type="ChEBI" id="CHEBI:132124"/>
        <dbReference type="EC" id="1.3.5.2"/>
    </reaction>
</comment>
<dbReference type="STRING" id="265719.SAMN04488509_101869"/>
<comment type="cofactor">
    <cofactor evidence="13">
        <name>FMN</name>
        <dbReference type="ChEBI" id="CHEBI:58210"/>
    </cofactor>
    <text evidence="13">Binds 1 FMN per subunit.</text>
</comment>
<evidence type="ECO:0000256" key="5">
    <source>
        <dbReference type="ARBA" id="ARBA00011245"/>
    </source>
</evidence>
<sequence length="396" mass="43322">MAGRALDGERALSRGSGPVSRLWVCVPSGGTPWLRQSPFAGSKFGNLSMYTFARPLLMMMDAERAHDLALSGLSSLYRLGLNPLVAQRSKPLPVKLWDLEFPNPVGLAAGLDKNGSHIDALGALGFGYIEIGTTTPRPQEGNPKPRMFRLRSHAAVINRMGFNNEGVNTLLANVERSRYRGVLGINIGKNKDTPNERAFEDYLYCLERVFPVASYVTVNISSPNTAGLRDLQSADELHRLLSQLREAQERLAAKHRRRTPILIKVAPDLSDEQIERMGLILAAARVDGVIATNTTVDRLPVEAHPLAKEAGGLSGRPLYGRSTWVLRHLRSHLPASIPLIGVGGIHTGADAVGKITAGATLVQLYTGFVYRGPILIRQCVEAIRRRREQPVRGLSR</sequence>
<dbReference type="EC" id="1.3.5.2" evidence="13"/>
<dbReference type="InterPro" id="IPR005720">
    <property type="entry name" value="Dihydroorotate_DH_cat"/>
</dbReference>
<feature type="binding site" evidence="13">
    <location>
        <position position="292"/>
    </location>
    <ligand>
        <name>FMN</name>
        <dbReference type="ChEBI" id="CHEBI:58210"/>
    </ligand>
</feature>
<dbReference type="InterPro" id="IPR050074">
    <property type="entry name" value="DHO_dehydrogenase"/>
</dbReference>
<dbReference type="PANTHER" id="PTHR48109:SF4">
    <property type="entry name" value="DIHYDROOROTATE DEHYDROGENASE (QUINONE), MITOCHONDRIAL"/>
    <property type="match status" value="1"/>
</dbReference>
<organism evidence="15 16">
    <name type="scientific">Aquimonas voraii</name>
    <dbReference type="NCBI Taxonomy" id="265719"/>
    <lineage>
        <taxon>Bacteria</taxon>
        <taxon>Pseudomonadati</taxon>
        <taxon>Pseudomonadota</taxon>
        <taxon>Gammaproteobacteria</taxon>
        <taxon>Lysobacterales</taxon>
        <taxon>Lysobacteraceae</taxon>
        <taxon>Aquimonas</taxon>
    </lineage>
</organism>
<feature type="binding site" evidence="13">
    <location>
        <position position="133"/>
    </location>
    <ligand>
        <name>FMN</name>
        <dbReference type="ChEBI" id="CHEBI:58210"/>
    </ligand>
</feature>
<name>A0A1G6T4B2_9GAMM</name>
<keyword evidence="7 13" id="KW-0285">Flavoprotein</keyword>
<dbReference type="GO" id="GO:0044205">
    <property type="term" value="P:'de novo' UMP biosynthetic process"/>
    <property type="evidence" value="ECO:0007669"/>
    <property type="project" value="UniProtKB-UniRule"/>
</dbReference>
<keyword evidence="6 13" id="KW-1003">Cell membrane</keyword>
<feature type="binding site" evidence="13">
    <location>
        <begin position="158"/>
        <end position="162"/>
    </location>
    <ligand>
        <name>substrate</name>
    </ligand>
</feature>
<dbReference type="Proteomes" id="UP000199603">
    <property type="component" value="Unassembled WGS sequence"/>
</dbReference>
<proteinExistence type="inferred from homology"/>
<dbReference type="FunFam" id="3.20.20.70:FF:000028">
    <property type="entry name" value="Dihydroorotate dehydrogenase (quinone)"/>
    <property type="match status" value="1"/>
</dbReference>
<dbReference type="GO" id="GO:0005886">
    <property type="term" value="C:plasma membrane"/>
    <property type="evidence" value="ECO:0007669"/>
    <property type="project" value="UniProtKB-SubCell"/>
</dbReference>
<gene>
    <name evidence="13" type="primary">pyrD</name>
    <name evidence="15" type="ORF">SAMN04488509_101869</name>
</gene>
<dbReference type="NCBIfam" id="NF003644">
    <property type="entry name" value="PRK05286.1-1"/>
    <property type="match status" value="1"/>
</dbReference>
<dbReference type="InterPro" id="IPR013785">
    <property type="entry name" value="Aldolase_TIM"/>
</dbReference>
<dbReference type="EMBL" id="FNAG01000001">
    <property type="protein sequence ID" value="SDD23821.1"/>
    <property type="molecule type" value="Genomic_DNA"/>
</dbReference>
<comment type="pathway">
    <text evidence="3 13">Pyrimidine metabolism; UMP biosynthesis via de novo pathway; orotate from (S)-dihydroorotate (quinone route): step 1/1.</text>
</comment>
<feature type="binding site" evidence="13">
    <location>
        <begin position="293"/>
        <end position="294"/>
    </location>
    <ligand>
        <name>substrate</name>
    </ligand>
</feature>
<dbReference type="PROSITE" id="PS00911">
    <property type="entry name" value="DHODEHASE_1"/>
    <property type="match status" value="1"/>
</dbReference>
<evidence type="ECO:0000259" key="14">
    <source>
        <dbReference type="Pfam" id="PF01180"/>
    </source>
</evidence>
<dbReference type="Pfam" id="PF01180">
    <property type="entry name" value="DHO_dh"/>
    <property type="match status" value="1"/>
</dbReference>
<feature type="binding site" evidence="13">
    <location>
        <begin position="365"/>
        <end position="366"/>
    </location>
    <ligand>
        <name>FMN</name>
        <dbReference type="ChEBI" id="CHEBI:58210"/>
    </ligand>
</feature>
<dbReference type="GO" id="GO:0106430">
    <property type="term" value="F:dihydroorotate dehydrogenase (quinone) activity"/>
    <property type="evidence" value="ECO:0007669"/>
    <property type="project" value="UniProtKB-EC"/>
</dbReference>
<evidence type="ECO:0000256" key="7">
    <source>
        <dbReference type="ARBA" id="ARBA00022630"/>
    </source>
</evidence>
<evidence type="ECO:0000256" key="12">
    <source>
        <dbReference type="ARBA" id="ARBA00048639"/>
    </source>
</evidence>
<feature type="binding site" evidence="13">
    <location>
        <position position="186"/>
    </location>
    <ligand>
        <name>FMN</name>
        <dbReference type="ChEBI" id="CHEBI:58210"/>
    </ligand>
</feature>
<feature type="binding site" evidence="13">
    <location>
        <position position="113"/>
    </location>
    <ligand>
        <name>substrate</name>
    </ligand>
</feature>
<feature type="binding site" evidence="13">
    <location>
        <position position="315"/>
    </location>
    <ligand>
        <name>FMN</name>
        <dbReference type="ChEBI" id="CHEBI:58210"/>
    </ligand>
</feature>
<reference evidence="15 16" key="1">
    <citation type="submission" date="2016-10" db="EMBL/GenBank/DDBJ databases">
        <authorList>
            <person name="de Groot N.N."/>
        </authorList>
    </citation>
    <scope>NUCLEOTIDE SEQUENCE [LARGE SCALE GENOMIC DNA]</scope>
    <source>
        <strain evidence="15 16">DSM 16957</strain>
    </source>
</reference>
<evidence type="ECO:0000313" key="16">
    <source>
        <dbReference type="Proteomes" id="UP000199603"/>
    </source>
</evidence>
<protein>
    <recommendedName>
        <fullName evidence="13">Dihydroorotate dehydrogenase (quinone)</fullName>
        <ecNumber evidence="13">1.3.5.2</ecNumber>
    </recommendedName>
    <alternativeName>
        <fullName evidence="13">DHOdehase</fullName>
        <shortName evidence="13">DHOD</shortName>
        <shortName evidence="13">DHODase</shortName>
    </alternativeName>
    <alternativeName>
        <fullName evidence="13">Dihydroorotate oxidase</fullName>
    </alternativeName>
</protein>
<dbReference type="PANTHER" id="PTHR48109">
    <property type="entry name" value="DIHYDROOROTATE DEHYDROGENASE (QUINONE), MITOCHONDRIAL-RELATED"/>
    <property type="match status" value="1"/>
</dbReference>
<keyword evidence="9 13" id="KW-0665">Pyrimidine biosynthesis</keyword>
<dbReference type="GO" id="GO:0006207">
    <property type="term" value="P:'de novo' pyrimidine nucleobase biosynthetic process"/>
    <property type="evidence" value="ECO:0007669"/>
    <property type="project" value="UniProtKB-UniRule"/>
</dbReference>
<comment type="function">
    <text evidence="1 13">Catalyzes the conversion of dihydroorotate to orotate with quinone as electron acceptor.</text>
</comment>
<dbReference type="NCBIfam" id="NF003652">
    <property type="entry name" value="PRK05286.2-5"/>
    <property type="match status" value="1"/>
</dbReference>
<evidence type="ECO:0000256" key="10">
    <source>
        <dbReference type="ARBA" id="ARBA00023002"/>
    </source>
</evidence>
<dbReference type="HAMAP" id="MF_00225">
    <property type="entry name" value="DHO_dh_type2"/>
    <property type="match status" value="1"/>
</dbReference>
<evidence type="ECO:0000313" key="15">
    <source>
        <dbReference type="EMBL" id="SDD23821.1"/>
    </source>
</evidence>
<evidence type="ECO:0000256" key="13">
    <source>
        <dbReference type="HAMAP-Rule" id="MF_00225"/>
    </source>
</evidence>
<dbReference type="Gene3D" id="3.20.20.70">
    <property type="entry name" value="Aldolase class I"/>
    <property type="match status" value="1"/>
</dbReference>
<dbReference type="InterPro" id="IPR001295">
    <property type="entry name" value="Dihydroorotate_DH_CS"/>
</dbReference>
<evidence type="ECO:0000256" key="6">
    <source>
        <dbReference type="ARBA" id="ARBA00022475"/>
    </source>
</evidence>
<evidence type="ECO:0000256" key="8">
    <source>
        <dbReference type="ARBA" id="ARBA00022643"/>
    </source>
</evidence>
<dbReference type="NCBIfam" id="NF003645">
    <property type="entry name" value="PRK05286.1-2"/>
    <property type="match status" value="1"/>
</dbReference>
<evidence type="ECO:0000256" key="11">
    <source>
        <dbReference type="ARBA" id="ARBA00023136"/>
    </source>
</evidence>
<feature type="active site" description="Nucleophile" evidence="13">
    <location>
        <position position="222"/>
    </location>
</feature>
<feature type="binding site" evidence="13">
    <location>
        <position position="264"/>
    </location>
    <ligand>
        <name>FMN</name>
        <dbReference type="ChEBI" id="CHEBI:58210"/>
    </ligand>
</feature>
<evidence type="ECO:0000256" key="9">
    <source>
        <dbReference type="ARBA" id="ARBA00022975"/>
    </source>
</evidence>
<keyword evidence="11 13" id="KW-0472">Membrane</keyword>
<comment type="subunit">
    <text evidence="5 13">Monomer.</text>
</comment>
<dbReference type="NCBIfam" id="TIGR01036">
    <property type="entry name" value="pyrD_sub2"/>
    <property type="match status" value="1"/>
</dbReference>
<dbReference type="NCBIfam" id="NF003646">
    <property type="entry name" value="PRK05286.1-4"/>
    <property type="match status" value="1"/>
</dbReference>
<feature type="binding site" evidence="13">
    <location>
        <position position="219"/>
    </location>
    <ligand>
        <name>substrate</name>
    </ligand>
</feature>
<feature type="binding site" evidence="13">
    <location>
        <position position="344"/>
    </location>
    <ligand>
        <name>FMN</name>
        <dbReference type="ChEBI" id="CHEBI:58210"/>
    </ligand>
</feature>
<dbReference type="GO" id="GO:0005737">
    <property type="term" value="C:cytoplasm"/>
    <property type="evidence" value="ECO:0007669"/>
    <property type="project" value="InterPro"/>
</dbReference>
<evidence type="ECO:0000256" key="2">
    <source>
        <dbReference type="ARBA" id="ARBA00004202"/>
    </source>
</evidence>
<feature type="binding site" evidence="13">
    <location>
        <begin position="109"/>
        <end position="113"/>
    </location>
    <ligand>
        <name>FMN</name>
        <dbReference type="ChEBI" id="CHEBI:58210"/>
    </ligand>
</feature>
<comment type="similarity">
    <text evidence="4 13">Belongs to the dihydroorotate dehydrogenase family. Type 2 subfamily.</text>
</comment>
<keyword evidence="16" id="KW-1185">Reference proteome</keyword>
<feature type="domain" description="Dihydroorotate dehydrogenase catalytic" evidence="14">
    <location>
        <begin position="92"/>
        <end position="384"/>
    </location>
</feature>
<accession>A0A1G6T4B2</accession>
<feature type="binding site" evidence="13">
    <location>
        <position position="219"/>
    </location>
    <ligand>
        <name>FMN</name>
        <dbReference type="ChEBI" id="CHEBI:58210"/>
    </ligand>
</feature>
<evidence type="ECO:0000256" key="3">
    <source>
        <dbReference type="ARBA" id="ARBA00005161"/>
    </source>
</evidence>
<evidence type="ECO:0000256" key="1">
    <source>
        <dbReference type="ARBA" id="ARBA00003125"/>
    </source>
</evidence>
<dbReference type="InterPro" id="IPR005719">
    <property type="entry name" value="Dihydroorotate_DH_2"/>
</dbReference>
<dbReference type="UniPathway" id="UPA00070">
    <property type="reaction ID" value="UER00946"/>
</dbReference>
<comment type="subcellular location">
    <subcellularLocation>
        <location evidence="2 13">Cell membrane</location>
        <topology evidence="2 13">Peripheral membrane protein</topology>
    </subcellularLocation>
</comment>
<keyword evidence="8 13" id="KW-0288">FMN</keyword>
<keyword evidence="10 13" id="KW-0560">Oxidoreductase</keyword>
<dbReference type="SUPFAM" id="SSF51395">
    <property type="entry name" value="FMN-linked oxidoreductases"/>
    <property type="match status" value="1"/>
</dbReference>
<dbReference type="PROSITE" id="PS00912">
    <property type="entry name" value="DHODEHASE_2"/>
    <property type="match status" value="1"/>
</dbReference>
<dbReference type="CDD" id="cd04738">
    <property type="entry name" value="DHOD_2_like"/>
    <property type="match status" value="1"/>
</dbReference>
<evidence type="ECO:0000256" key="4">
    <source>
        <dbReference type="ARBA" id="ARBA00005359"/>
    </source>
</evidence>
<feature type="binding site" evidence="13">
    <location>
        <position position="224"/>
    </location>
    <ligand>
        <name>substrate</name>
    </ligand>
</feature>
<dbReference type="AlphaFoldDB" id="A0A1G6T4B2"/>